<sequence>MKRAKQNTLEGLQADFEYPFANDNFRSKSYAQELKQEKKSSKEGYVRGEPDIRLVSSQCFGMFLSIVLYCYKETFGEQI</sequence>
<accession>A0A811V0R4</accession>
<proteinExistence type="predicted"/>
<reference evidence="1" key="1">
    <citation type="submission" date="2020-11" db="EMBL/GenBank/DDBJ databases">
        <authorList>
            <person name="Whitehead M."/>
        </authorList>
    </citation>
    <scope>NUCLEOTIDE SEQUENCE</scope>
    <source>
        <strain evidence="1">EGII</strain>
    </source>
</reference>
<dbReference type="EMBL" id="CAJHJT010000034">
    <property type="protein sequence ID" value="CAD7003466.1"/>
    <property type="molecule type" value="Genomic_DNA"/>
</dbReference>
<evidence type="ECO:0000313" key="2">
    <source>
        <dbReference type="Proteomes" id="UP000606786"/>
    </source>
</evidence>
<gene>
    <name evidence="1" type="ORF">CCAP1982_LOCUS11919</name>
</gene>
<comment type="caution">
    <text evidence="1">The sequence shown here is derived from an EMBL/GenBank/DDBJ whole genome shotgun (WGS) entry which is preliminary data.</text>
</comment>
<dbReference type="Proteomes" id="UP000606786">
    <property type="component" value="Unassembled WGS sequence"/>
</dbReference>
<evidence type="ECO:0000313" key="1">
    <source>
        <dbReference type="EMBL" id="CAD7003466.1"/>
    </source>
</evidence>
<organism evidence="1 2">
    <name type="scientific">Ceratitis capitata</name>
    <name type="common">Mediterranean fruit fly</name>
    <name type="synonym">Tephritis capitata</name>
    <dbReference type="NCBI Taxonomy" id="7213"/>
    <lineage>
        <taxon>Eukaryota</taxon>
        <taxon>Metazoa</taxon>
        <taxon>Ecdysozoa</taxon>
        <taxon>Arthropoda</taxon>
        <taxon>Hexapoda</taxon>
        <taxon>Insecta</taxon>
        <taxon>Pterygota</taxon>
        <taxon>Neoptera</taxon>
        <taxon>Endopterygota</taxon>
        <taxon>Diptera</taxon>
        <taxon>Brachycera</taxon>
        <taxon>Muscomorpha</taxon>
        <taxon>Tephritoidea</taxon>
        <taxon>Tephritidae</taxon>
        <taxon>Ceratitis</taxon>
        <taxon>Ceratitis</taxon>
    </lineage>
</organism>
<dbReference type="AlphaFoldDB" id="A0A811V0R4"/>
<name>A0A811V0R4_CERCA</name>
<protein>
    <submittedName>
        <fullName evidence="1">(Mediterranean fruit fly) hypothetical protein</fullName>
    </submittedName>
</protein>
<keyword evidence="2" id="KW-1185">Reference proteome</keyword>